<keyword evidence="1" id="KW-0238">DNA-binding</keyword>
<dbReference type="RefSeq" id="WP_183987550.1">
    <property type="nucleotide sequence ID" value="NZ_JACHHG010000007.1"/>
</dbReference>
<gene>
    <name evidence="1" type="ORF">HNR42_002233</name>
</gene>
<proteinExistence type="predicted"/>
<dbReference type="GO" id="GO:0003677">
    <property type="term" value="F:DNA binding"/>
    <property type="evidence" value="ECO:0007669"/>
    <property type="project" value="UniProtKB-KW"/>
</dbReference>
<comment type="caution">
    <text evidence="1">The sequence shown here is derived from an EMBL/GenBank/DDBJ whole genome shotgun (WGS) entry which is preliminary data.</text>
</comment>
<dbReference type="AlphaFoldDB" id="A0A841I360"/>
<name>A0A841I360_9DEIO</name>
<accession>A0A841I360</accession>
<evidence type="ECO:0000313" key="1">
    <source>
        <dbReference type="EMBL" id="MBB6098798.1"/>
    </source>
</evidence>
<organism evidence="1 2">
    <name type="scientific">Deinobacterium chartae</name>
    <dbReference type="NCBI Taxonomy" id="521158"/>
    <lineage>
        <taxon>Bacteria</taxon>
        <taxon>Thermotogati</taxon>
        <taxon>Deinococcota</taxon>
        <taxon>Deinococci</taxon>
        <taxon>Deinococcales</taxon>
        <taxon>Deinococcaceae</taxon>
        <taxon>Deinobacterium</taxon>
    </lineage>
</organism>
<dbReference type="Proteomes" id="UP000569951">
    <property type="component" value="Unassembled WGS sequence"/>
</dbReference>
<dbReference type="EMBL" id="JACHHG010000007">
    <property type="protein sequence ID" value="MBB6098798.1"/>
    <property type="molecule type" value="Genomic_DNA"/>
</dbReference>
<protein>
    <submittedName>
        <fullName evidence="1">DNA-binding response OmpR family regulator</fullName>
    </submittedName>
</protein>
<evidence type="ECO:0000313" key="2">
    <source>
        <dbReference type="Proteomes" id="UP000569951"/>
    </source>
</evidence>
<sequence length="109" mass="11889">MPRHARSVAELFTYPGTSAVLALGSFADSLRALDSVRTQDTQIVYMTLLSDFRPDYRDILLVNGADEALNLEVDARELRARMTNALRRAGITLKTPGAELGRHGSCAPA</sequence>
<reference evidence="1 2" key="1">
    <citation type="submission" date="2020-08" db="EMBL/GenBank/DDBJ databases">
        <title>Genomic Encyclopedia of Type Strains, Phase IV (KMG-IV): sequencing the most valuable type-strain genomes for metagenomic binning, comparative biology and taxonomic classification.</title>
        <authorList>
            <person name="Goeker M."/>
        </authorList>
    </citation>
    <scope>NUCLEOTIDE SEQUENCE [LARGE SCALE GENOMIC DNA]</scope>
    <source>
        <strain evidence="1 2">DSM 21458</strain>
    </source>
</reference>
<keyword evidence="2" id="KW-1185">Reference proteome</keyword>